<evidence type="ECO:0008006" key="3">
    <source>
        <dbReference type="Google" id="ProtNLM"/>
    </source>
</evidence>
<dbReference type="InterPro" id="IPR041662">
    <property type="entry name" value="SusD-like_2"/>
</dbReference>
<reference evidence="1 2" key="1">
    <citation type="submission" date="2015-11" db="EMBL/GenBank/DDBJ databases">
        <title>Sequence of Pedobacter ginsenosidimutans.</title>
        <authorList>
            <person name="Carson E."/>
            <person name="Keyser V."/>
            <person name="Newman J."/>
            <person name="Miller J."/>
        </authorList>
    </citation>
    <scope>NUCLEOTIDE SEQUENCE [LARGE SCALE GENOMIC DNA]</scope>
    <source>
        <strain evidence="1 2">KACC 14530</strain>
    </source>
</reference>
<dbReference type="Gene3D" id="1.25.40.390">
    <property type="match status" value="1"/>
</dbReference>
<keyword evidence="2" id="KW-1185">Reference proteome</keyword>
<organism evidence="1 2">
    <name type="scientific">Pedobacter ginsenosidimutans</name>
    <dbReference type="NCBI Taxonomy" id="687842"/>
    <lineage>
        <taxon>Bacteria</taxon>
        <taxon>Pseudomonadati</taxon>
        <taxon>Bacteroidota</taxon>
        <taxon>Sphingobacteriia</taxon>
        <taxon>Sphingobacteriales</taxon>
        <taxon>Sphingobacteriaceae</taxon>
        <taxon>Pedobacter</taxon>
    </lineage>
</organism>
<accession>A0A0T5VME8</accession>
<protein>
    <recommendedName>
        <fullName evidence="3">Starch-binding protein</fullName>
    </recommendedName>
</protein>
<gene>
    <name evidence="1" type="ORF">ASU31_17110</name>
</gene>
<dbReference type="STRING" id="687842.ASU31_17110"/>
<dbReference type="OrthoDB" id="9766256at2"/>
<evidence type="ECO:0000313" key="1">
    <source>
        <dbReference type="EMBL" id="KRT15032.1"/>
    </source>
</evidence>
<evidence type="ECO:0000313" key="2">
    <source>
        <dbReference type="Proteomes" id="UP000051950"/>
    </source>
</evidence>
<sequence>MRTQDKKNSSDLTGKYSDTGNFDQLIKIEMKNIKVLCLSLLAVVLFSCNKFNDFGDVNIDPTKSSDMDPAAQMALTQARFSGDVSTQQYINTLVLQPMMQQTGGAYATRLGFLYERNATAMNALWDNGYPNDIVNIVDATKRAELSKAAKPNLYAMCRVMKVYLFARMTDIYGDIPYTDAGKAYIDGTIRPKYDTQEFIYNDFLKELTEAGASFTSNTEILNKDLFYNGNIALWKKFTNSLKLRLALRLAKRNPEKAKAAIQEAVAAGVFTSNSDICMTRHEDVESTGTDIRGNGTSVAVTRQSQYPLLCQTLFDQLKSTSDPRFNSIVRVYRAGVPASRIDITEQIKASANGLVGTPASKFIYDDRLPFGPYLTPVTINVNGANVSIGNNEQRTQFGNFLIRFNAPFFHITYAEVEFLLADAILRFPGITISGTAAEHYAKGVSAAMKQLALFPGGPVITDAEINTFLTANPLSAGNELKLINNQLWINYIMNGPEAFANWRRTGFPALVPSIRAESTATSIPRRFEYPLSEKEQNTANVGQAISNIKEGLYPGTDNWENRVWWDKQ</sequence>
<dbReference type="RefSeq" id="WP_057933485.1">
    <property type="nucleotide sequence ID" value="NZ_LMZQ01000013.1"/>
</dbReference>
<dbReference type="AlphaFoldDB" id="A0A0T5VME8"/>
<comment type="caution">
    <text evidence="1">The sequence shown here is derived from an EMBL/GenBank/DDBJ whole genome shotgun (WGS) entry which is preliminary data.</text>
</comment>
<proteinExistence type="predicted"/>
<dbReference type="Proteomes" id="UP000051950">
    <property type="component" value="Unassembled WGS sequence"/>
</dbReference>
<dbReference type="EMBL" id="LMZQ01000013">
    <property type="protein sequence ID" value="KRT15032.1"/>
    <property type="molecule type" value="Genomic_DNA"/>
</dbReference>
<dbReference type="InterPro" id="IPR011990">
    <property type="entry name" value="TPR-like_helical_dom_sf"/>
</dbReference>
<name>A0A0T5VME8_9SPHI</name>
<dbReference type="Pfam" id="PF12771">
    <property type="entry name" value="SusD-like_2"/>
    <property type="match status" value="1"/>
</dbReference>
<dbReference type="SUPFAM" id="SSF48452">
    <property type="entry name" value="TPR-like"/>
    <property type="match status" value="1"/>
</dbReference>